<dbReference type="AlphaFoldDB" id="A0A5B2VW46"/>
<feature type="chain" id="PRO_5022707046" evidence="1">
    <location>
        <begin position="21"/>
        <end position="168"/>
    </location>
</feature>
<dbReference type="RefSeq" id="WP_149837339.1">
    <property type="nucleotide sequence ID" value="NZ_VUOC01000002.1"/>
</dbReference>
<feature type="signal peptide" evidence="1">
    <location>
        <begin position="1"/>
        <end position="20"/>
    </location>
</feature>
<gene>
    <name evidence="2" type="ORF">F0L74_07945</name>
</gene>
<dbReference type="EMBL" id="VUOC01000002">
    <property type="protein sequence ID" value="KAA2242467.1"/>
    <property type="molecule type" value="Genomic_DNA"/>
</dbReference>
<reference evidence="2 3" key="2">
    <citation type="submission" date="2019-09" db="EMBL/GenBank/DDBJ databases">
        <authorList>
            <person name="Jin C."/>
        </authorList>
    </citation>
    <scope>NUCLEOTIDE SEQUENCE [LARGE SCALE GENOMIC DNA]</scope>
    <source>
        <strain evidence="2 3">BN140078</strain>
    </source>
</reference>
<organism evidence="2 3">
    <name type="scientific">Chitinophaga agrisoli</name>
    <dbReference type="NCBI Taxonomy" id="2607653"/>
    <lineage>
        <taxon>Bacteria</taxon>
        <taxon>Pseudomonadati</taxon>
        <taxon>Bacteroidota</taxon>
        <taxon>Chitinophagia</taxon>
        <taxon>Chitinophagales</taxon>
        <taxon>Chitinophagaceae</taxon>
        <taxon>Chitinophaga</taxon>
    </lineage>
</organism>
<evidence type="ECO:0000256" key="1">
    <source>
        <dbReference type="SAM" id="SignalP"/>
    </source>
</evidence>
<sequence length="168" mass="18953">MKQLTALLICLAFLAGPATAQEKYLKKFQRQCGDSAETLRAGLGFLIKIGGALIPARLIGDEQDEAVVAKRLMQKISRLKVYYIDGPVNSESLHQLRRNLIEKEHMEELMTVRDEGSTIYMLNKGKDDELGNVVMLLKDEEELVMVHLHTSLLMSDVQNLIDHFAKND</sequence>
<reference evidence="2 3" key="1">
    <citation type="submission" date="2019-09" db="EMBL/GenBank/DDBJ databases">
        <title>Chitinophaga ginsengihumi sp. nov., isolated from soil of ginseng rhizosphere.</title>
        <authorList>
            <person name="Lee J."/>
        </authorList>
    </citation>
    <scope>NUCLEOTIDE SEQUENCE [LARGE SCALE GENOMIC DNA]</scope>
    <source>
        <strain evidence="2 3">BN140078</strain>
    </source>
</reference>
<dbReference type="Pfam" id="PF14060">
    <property type="entry name" value="DUF4252"/>
    <property type="match status" value="1"/>
</dbReference>
<dbReference type="InterPro" id="IPR025348">
    <property type="entry name" value="DUF4252"/>
</dbReference>
<keyword evidence="3" id="KW-1185">Reference proteome</keyword>
<evidence type="ECO:0000313" key="2">
    <source>
        <dbReference type="EMBL" id="KAA2242467.1"/>
    </source>
</evidence>
<proteinExistence type="predicted"/>
<accession>A0A5B2VW46</accession>
<keyword evidence="1" id="KW-0732">Signal</keyword>
<name>A0A5B2VW46_9BACT</name>
<dbReference type="Proteomes" id="UP000324611">
    <property type="component" value="Unassembled WGS sequence"/>
</dbReference>
<comment type="caution">
    <text evidence="2">The sequence shown here is derived from an EMBL/GenBank/DDBJ whole genome shotgun (WGS) entry which is preliminary data.</text>
</comment>
<protein>
    <submittedName>
        <fullName evidence="2">DUF4252 domain-containing protein</fullName>
    </submittedName>
</protein>
<evidence type="ECO:0000313" key="3">
    <source>
        <dbReference type="Proteomes" id="UP000324611"/>
    </source>
</evidence>